<protein>
    <submittedName>
        <fullName evidence="3">Carboxypeptidase YodJ</fullName>
    </submittedName>
</protein>
<evidence type="ECO:0000256" key="1">
    <source>
        <dbReference type="SAM" id="MobiDB-lite"/>
    </source>
</evidence>
<dbReference type="InterPro" id="IPR003709">
    <property type="entry name" value="VanY-like_core_dom"/>
</dbReference>
<gene>
    <name evidence="3" type="primary">yodJ</name>
    <name evidence="3" type="ORF">GCM10010918_40660</name>
</gene>
<feature type="compositionally biased region" description="Polar residues" evidence="1">
    <location>
        <begin position="34"/>
        <end position="53"/>
    </location>
</feature>
<accession>A0A917HHY7</accession>
<dbReference type="Proteomes" id="UP000600247">
    <property type="component" value="Unassembled WGS sequence"/>
</dbReference>
<sequence length="278" mass="30322">MLKRIMPSSIVIIIVILMLSACGSPKQELPADNTAGNSPVTEKPSSNAGSGNVPNKPEGDKNEQTGSNKPDGQQTPEDIATVAHAESVTVLVNKHNKLPEDYTPANLVYPDVKFTFNERIDKRKMVKEATDALEQLFQAASKDGLPLAGVSAYRSHSRQKQLFEGYVQKDGLEKARTYSAFPGTSEHETGLAIDVAGADGKCSASDCFADTAEAGWLADHAHEYGFIIRYPKDKDDITGYKYEPWHLRYVGLDAASDMHESGLTFEEYTDSVKAAVHK</sequence>
<dbReference type="GO" id="GO:0006508">
    <property type="term" value="P:proteolysis"/>
    <property type="evidence" value="ECO:0007669"/>
    <property type="project" value="InterPro"/>
</dbReference>
<dbReference type="RefSeq" id="WP_188891038.1">
    <property type="nucleotide sequence ID" value="NZ_BMHY01000009.1"/>
</dbReference>
<organism evidence="3 4">
    <name type="scientific">Paenibacillus radicis</name>
    <name type="common">ex Gao et al. 2016</name>
    <dbReference type="NCBI Taxonomy" id="1737354"/>
    <lineage>
        <taxon>Bacteria</taxon>
        <taxon>Bacillati</taxon>
        <taxon>Bacillota</taxon>
        <taxon>Bacilli</taxon>
        <taxon>Bacillales</taxon>
        <taxon>Paenibacillaceae</taxon>
        <taxon>Paenibacillus</taxon>
    </lineage>
</organism>
<keyword evidence="3" id="KW-0378">Hydrolase</keyword>
<keyword evidence="3" id="KW-0645">Protease</keyword>
<dbReference type="Gene3D" id="3.30.1380.10">
    <property type="match status" value="1"/>
</dbReference>
<evidence type="ECO:0000313" key="3">
    <source>
        <dbReference type="EMBL" id="GGG79468.1"/>
    </source>
</evidence>
<proteinExistence type="predicted"/>
<feature type="compositionally biased region" description="Polar residues" evidence="1">
    <location>
        <begin position="64"/>
        <end position="75"/>
    </location>
</feature>
<feature type="domain" description="D-alanyl-D-alanine carboxypeptidase-like core" evidence="2">
    <location>
        <begin position="123"/>
        <end position="251"/>
    </location>
</feature>
<dbReference type="EMBL" id="BMHY01000009">
    <property type="protein sequence ID" value="GGG79468.1"/>
    <property type="molecule type" value="Genomic_DNA"/>
</dbReference>
<dbReference type="InterPro" id="IPR052179">
    <property type="entry name" value="DD-CPase-like"/>
</dbReference>
<dbReference type="Pfam" id="PF02557">
    <property type="entry name" value="VanY"/>
    <property type="match status" value="1"/>
</dbReference>
<dbReference type="InterPro" id="IPR009045">
    <property type="entry name" value="Zn_M74/Hedgehog-like"/>
</dbReference>
<reference evidence="3 4" key="1">
    <citation type="journal article" date="2014" name="Int. J. Syst. Evol. Microbiol.">
        <title>Complete genome sequence of Corynebacterium casei LMG S-19264T (=DSM 44701T), isolated from a smear-ripened cheese.</title>
        <authorList>
            <consortium name="US DOE Joint Genome Institute (JGI-PGF)"/>
            <person name="Walter F."/>
            <person name="Albersmeier A."/>
            <person name="Kalinowski J."/>
            <person name="Ruckert C."/>
        </authorList>
    </citation>
    <scope>NUCLEOTIDE SEQUENCE [LARGE SCALE GENOMIC DNA]</scope>
    <source>
        <strain evidence="3 4">CGMCC 1.15286</strain>
    </source>
</reference>
<dbReference type="SUPFAM" id="SSF55166">
    <property type="entry name" value="Hedgehog/DD-peptidase"/>
    <property type="match status" value="1"/>
</dbReference>
<comment type="caution">
    <text evidence="3">The sequence shown here is derived from an EMBL/GenBank/DDBJ whole genome shotgun (WGS) entry which is preliminary data.</text>
</comment>
<dbReference type="GO" id="GO:0004180">
    <property type="term" value="F:carboxypeptidase activity"/>
    <property type="evidence" value="ECO:0007669"/>
    <property type="project" value="UniProtKB-KW"/>
</dbReference>
<dbReference type="InterPro" id="IPR058193">
    <property type="entry name" value="VanY/YodJ_core_dom"/>
</dbReference>
<feature type="region of interest" description="Disordered" evidence="1">
    <location>
        <begin position="28"/>
        <end position="75"/>
    </location>
</feature>
<keyword evidence="4" id="KW-1185">Reference proteome</keyword>
<name>A0A917HHY7_9BACL</name>
<dbReference type="PANTHER" id="PTHR34385:SF1">
    <property type="entry name" value="PEPTIDOGLYCAN L-ALANYL-D-GLUTAMATE ENDOPEPTIDASE CWLK"/>
    <property type="match status" value="1"/>
</dbReference>
<dbReference type="CDD" id="cd14852">
    <property type="entry name" value="LD-carboxypeptidase"/>
    <property type="match status" value="1"/>
</dbReference>
<dbReference type="PANTHER" id="PTHR34385">
    <property type="entry name" value="D-ALANYL-D-ALANINE CARBOXYPEPTIDASE"/>
    <property type="match status" value="1"/>
</dbReference>
<dbReference type="PROSITE" id="PS51257">
    <property type="entry name" value="PROKAR_LIPOPROTEIN"/>
    <property type="match status" value="1"/>
</dbReference>
<evidence type="ECO:0000313" key="4">
    <source>
        <dbReference type="Proteomes" id="UP000600247"/>
    </source>
</evidence>
<dbReference type="AlphaFoldDB" id="A0A917HHY7"/>
<keyword evidence="3" id="KW-0121">Carboxypeptidase</keyword>
<evidence type="ECO:0000259" key="2">
    <source>
        <dbReference type="Pfam" id="PF02557"/>
    </source>
</evidence>